<feature type="compositionally biased region" description="Low complexity" evidence="1">
    <location>
        <begin position="110"/>
        <end position="119"/>
    </location>
</feature>
<evidence type="ECO:0000313" key="2">
    <source>
        <dbReference type="EMBL" id="EXF83783.1"/>
    </source>
</evidence>
<feature type="compositionally biased region" description="Acidic residues" evidence="1">
    <location>
        <begin position="120"/>
        <end position="134"/>
    </location>
</feature>
<dbReference type="eggNOG" id="ENOG502T57N">
    <property type="taxonomic scope" value="Eukaryota"/>
</dbReference>
<comment type="caution">
    <text evidence="2">The sequence shown here is derived from an EMBL/GenBank/DDBJ whole genome shotgun (WGS) entry which is preliminary data.</text>
</comment>
<reference evidence="2 3" key="1">
    <citation type="submission" date="2014-02" db="EMBL/GenBank/DDBJ databases">
        <title>The genome sequence of Colletotrichum fioriniae PJ7.</title>
        <authorList>
            <person name="Baroncelli R."/>
            <person name="Thon M.R."/>
        </authorList>
    </citation>
    <scope>NUCLEOTIDE SEQUENCE [LARGE SCALE GENOMIC DNA]</scope>
    <source>
        <strain evidence="2 3">PJ7</strain>
    </source>
</reference>
<dbReference type="KEGG" id="cfj:CFIO01_01510"/>
<evidence type="ECO:0000256" key="1">
    <source>
        <dbReference type="SAM" id="MobiDB-lite"/>
    </source>
</evidence>
<keyword evidence="3" id="KW-1185">Reference proteome</keyword>
<dbReference type="OrthoDB" id="4845940at2759"/>
<feature type="compositionally biased region" description="Basic and acidic residues" evidence="1">
    <location>
        <begin position="90"/>
        <end position="105"/>
    </location>
</feature>
<proteinExistence type="predicted"/>
<feature type="compositionally biased region" description="Polar residues" evidence="1">
    <location>
        <begin position="79"/>
        <end position="88"/>
    </location>
</feature>
<sequence>MASSLDVLEVDLAIADFDQIEICRLKDALGRAEDLINLLEELKDVDQTQIVQLQAHIDELGKTIEAVQEENSRLKERNQQVLGNTQEPRQPAHEPSSHHQPDTRRTTMLAVASESASASPDEDIAVDLEDLDMDDAVKDGYLSVSDSGFEDVRSETGSDSI</sequence>
<evidence type="ECO:0000313" key="3">
    <source>
        <dbReference type="Proteomes" id="UP000020467"/>
    </source>
</evidence>
<organism evidence="2 3">
    <name type="scientific">Colletotrichum fioriniae PJ7</name>
    <dbReference type="NCBI Taxonomy" id="1445577"/>
    <lineage>
        <taxon>Eukaryota</taxon>
        <taxon>Fungi</taxon>
        <taxon>Dikarya</taxon>
        <taxon>Ascomycota</taxon>
        <taxon>Pezizomycotina</taxon>
        <taxon>Sordariomycetes</taxon>
        <taxon>Hypocreomycetidae</taxon>
        <taxon>Glomerellales</taxon>
        <taxon>Glomerellaceae</taxon>
        <taxon>Colletotrichum</taxon>
        <taxon>Colletotrichum acutatum species complex</taxon>
    </lineage>
</organism>
<name>A0A010SG67_9PEZI</name>
<gene>
    <name evidence="2" type="ORF">CFIO01_01510</name>
</gene>
<dbReference type="HOGENOM" id="CLU_1643543_0_0_1"/>
<feature type="region of interest" description="Disordered" evidence="1">
    <location>
        <begin position="69"/>
        <end position="161"/>
    </location>
</feature>
<dbReference type="AlphaFoldDB" id="A0A010SG67"/>
<feature type="compositionally biased region" description="Basic and acidic residues" evidence="1">
    <location>
        <begin position="150"/>
        <end position="161"/>
    </location>
</feature>
<accession>A0A010SG67</accession>
<dbReference type="EMBL" id="JARH01000222">
    <property type="protein sequence ID" value="EXF83783.1"/>
    <property type="molecule type" value="Genomic_DNA"/>
</dbReference>
<dbReference type="Proteomes" id="UP000020467">
    <property type="component" value="Unassembled WGS sequence"/>
</dbReference>
<protein>
    <submittedName>
        <fullName evidence="2">Uncharacterized protein</fullName>
    </submittedName>
</protein>